<dbReference type="STRING" id="512399.A8709_32500"/>
<organism evidence="2 3">
    <name type="scientific">Paenibacillus pectinilyticus</name>
    <dbReference type="NCBI Taxonomy" id="512399"/>
    <lineage>
        <taxon>Bacteria</taxon>
        <taxon>Bacillati</taxon>
        <taxon>Bacillota</taxon>
        <taxon>Bacilli</taxon>
        <taxon>Bacillales</taxon>
        <taxon>Paenibacillaceae</taxon>
        <taxon>Paenibacillus</taxon>
    </lineage>
</organism>
<dbReference type="Proteomes" id="UP000093309">
    <property type="component" value="Unassembled WGS sequence"/>
</dbReference>
<evidence type="ECO:0008006" key="4">
    <source>
        <dbReference type="Google" id="ProtNLM"/>
    </source>
</evidence>
<evidence type="ECO:0000256" key="1">
    <source>
        <dbReference type="SAM" id="Coils"/>
    </source>
</evidence>
<reference evidence="3" key="1">
    <citation type="submission" date="2016-05" db="EMBL/GenBank/DDBJ databases">
        <title>Paenibacillus oryzae. sp. nov., isolated from the rice root.</title>
        <authorList>
            <person name="Zhang J."/>
            <person name="Zhang X."/>
        </authorList>
    </citation>
    <scope>NUCLEOTIDE SEQUENCE [LARGE SCALE GENOMIC DNA]</scope>
    <source>
        <strain evidence="3">KCTC13222</strain>
    </source>
</reference>
<evidence type="ECO:0000313" key="2">
    <source>
        <dbReference type="EMBL" id="OCT12544.1"/>
    </source>
</evidence>
<keyword evidence="1" id="KW-0175">Coiled coil</keyword>
<dbReference type="AlphaFoldDB" id="A0A1C0ZWP9"/>
<comment type="caution">
    <text evidence="2">The sequence shown here is derived from an EMBL/GenBank/DDBJ whole genome shotgun (WGS) entry which is preliminary data.</text>
</comment>
<proteinExistence type="predicted"/>
<accession>A0A1C0ZWP9</accession>
<protein>
    <recommendedName>
        <fullName evidence="4">Transposase-like Mu C-terminal domain-containing protein</fullName>
    </recommendedName>
</protein>
<evidence type="ECO:0000313" key="3">
    <source>
        <dbReference type="Proteomes" id="UP000093309"/>
    </source>
</evidence>
<dbReference type="EMBL" id="LYPC01000027">
    <property type="protein sequence ID" value="OCT12544.1"/>
    <property type="molecule type" value="Genomic_DNA"/>
</dbReference>
<sequence length="108" mass="12876">MEELYDLFPLEQADVTENGIMFHGIIYSCSIAIREQWYLRTAGTLRKIPIFVDRYDSDYILVLLRDGGLTIAYKINENTMMYEQSIKSYQETIRSLKQQLKTRKKRRK</sequence>
<name>A0A1C0ZWP9_9BACL</name>
<feature type="coiled-coil region" evidence="1">
    <location>
        <begin position="79"/>
        <end position="106"/>
    </location>
</feature>
<dbReference type="RefSeq" id="WP_065856935.1">
    <property type="nucleotide sequence ID" value="NZ_LYPC01000027.1"/>
</dbReference>
<dbReference type="OrthoDB" id="2627157at2"/>
<keyword evidence="3" id="KW-1185">Reference proteome</keyword>
<gene>
    <name evidence="2" type="ORF">A8709_32500</name>
</gene>